<keyword evidence="3 5" id="KW-1133">Transmembrane helix</keyword>
<evidence type="ECO:0000256" key="1">
    <source>
        <dbReference type="ARBA" id="ARBA00004141"/>
    </source>
</evidence>
<evidence type="ECO:0000256" key="2">
    <source>
        <dbReference type="ARBA" id="ARBA00022692"/>
    </source>
</evidence>
<evidence type="ECO:0000256" key="5">
    <source>
        <dbReference type="SAM" id="Phobius"/>
    </source>
</evidence>
<dbReference type="CDD" id="cd13965">
    <property type="entry name" value="PT_UbiA_3"/>
    <property type="match status" value="1"/>
</dbReference>
<dbReference type="OrthoDB" id="434972at2759"/>
<dbReference type="Gene3D" id="1.10.357.140">
    <property type="entry name" value="UbiA prenyltransferase"/>
    <property type="match status" value="1"/>
</dbReference>
<gene>
    <name evidence="6" type="ORF">P154DRAFT_595168</name>
</gene>
<evidence type="ECO:0000313" key="7">
    <source>
        <dbReference type="Proteomes" id="UP000799779"/>
    </source>
</evidence>
<comment type="subcellular location">
    <subcellularLocation>
        <location evidence="1">Membrane</location>
        <topology evidence="1">Multi-pass membrane protein</topology>
    </subcellularLocation>
</comment>
<dbReference type="PANTHER" id="PTHR42723">
    <property type="entry name" value="CHLOROPHYLL SYNTHASE"/>
    <property type="match status" value="1"/>
</dbReference>
<dbReference type="InterPro" id="IPR044878">
    <property type="entry name" value="UbiA_sf"/>
</dbReference>
<dbReference type="EMBL" id="ML977579">
    <property type="protein sequence ID" value="KAF2002186.1"/>
    <property type="molecule type" value="Genomic_DNA"/>
</dbReference>
<keyword evidence="4 5" id="KW-0472">Membrane</keyword>
<reference evidence="6" key="1">
    <citation type="journal article" date="2020" name="Stud. Mycol.">
        <title>101 Dothideomycetes genomes: a test case for predicting lifestyles and emergence of pathogens.</title>
        <authorList>
            <person name="Haridas S."/>
            <person name="Albert R."/>
            <person name="Binder M."/>
            <person name="Bloem J."/>
            <person name="Labutti K."/>
            <person name="Salamov A."/>
            <person name="Andreopoulos B."/>
            <person name="Baker S."/>
            <person name="Barry K."/>
            <person name="Bills G."/>
            <person name="Bluhm B."/>
            <person name="Cannon C."/>
            <person name="Castanera R."/>
            <person name="Culley D."/>
            <person name="Daum C."/>
            <person name="Ezra D."/>
            <person name="Gonzalez J."/>
            <person name="Henrissat B."/>
            <person name="Kuo A."/>
            <person name="Liang C."/>
            <person name="Lipzen A."/>
            <person name="Lutzoni F."/>
            <person name="Magnuson J."/>
            <person name="Mondo S."/>
            <person name="Nolan M."/>
            <person name="Ohm R."/>
            <person name="Pangilinan J."/>
            <person name="Park H.-J."/>
            <person name="Ramirez L."/>
            <person name="Alfaro M."/>
            <person name="Sun H."/>
            <person name="Tritt A."/>
            <person name="Yoshinaga Y."/>
            <person name="Zwiers L.-H."/>
            <person name="Turgeon B."/>
            <person name="Goodwin S."/>
            <person name="Spatafora J."/>
            <person name="Crous P."/>
            <person name="Grigoriev I."/>
        </authorList>
    </citation>
    <scope>NUCLEOTIDE SEQUENCE</scope>
    <source>
        <strain evidence="6">CBS 123094</strain>
    </source>
</reference>
<evidence type="ECO:0000256" key="3">
    <source>
        <dbReference type="ARBA" id="ARBA00022989"/>
    </source>
</evidence>
<dbReference type="GO" id="GO:0016765">
    <property type="term" value="F:transferase activity, transferring alkyl or aryl (other than methyl) groups"/>
    <property type="evidence" value="ECO:0007669"/>
    <property type="project" value="InterPro"/>
</dbReference>
<keyword evidence="2 5" id="KW-0812">Transmembrane</keyword>
<accession>A0A6A5WX15</accession>
<dbReference type="PANTHER" id="PTHR42723:SF1">
    <property type="entry name" value="CHLOROPHYLL SYNTHASE, CHLOROPLASTIC"/>
    <property type="match status" value="1"/>
</dbReference>
<dbReference type="InterPro" id="IPR000537">
    <property type="entry name" value="UbiA_prenyltransferase"/>
</dbReference>
<evidence type="ECO:0000313" key="6">
    <source>
        <dbReference type="EMBL" id="KAF2002186.1"/>
    </source>
</evidence>
<protein>
    <recommendedName>
        <fullName evidence="8">UbiA prenyltransferase</fullName>
    </recommendedName>
</protein>
<feature type="transmembrane region" description="Helical" evidence="5">
    <location>
        <begin position="243"/>
        <end position="265"/>
    </location>
</feature>
<evidence type="ECO:0008006" key="8">
    <source>
        <dbReference type="Google" id="ProtNLM"/>
    </source>
</evidence>
<dbReference type="GO" id="GO:0016020">
    <property type="term" value="C:membrane"/>
    <property type="evidence" value="ECO:0007669"/>
    <property type="project" value="UniProtKB-SubCell"/>
</dbReference>
<feature type="transmembrane region" description="Helical" evidence="5">
    <location>
        <begin position="21"/>
        <end position="42"/>
    </location>
</feature>
<name>A0A6A5WX15_9PLEO</name>
<feature type="transmembrane region" description="Helical" evidence="5">
    <location>
        <begin position="271"/>
        <end position="294"/>
    </location>
</feature>
<dbReference type="Proteomes" id="UP000799779">
    <property type="component" value="Unassembled WGS sequence"/>
</dbReference>
<dbReference type="InterPro" id="IPR050475">
    <property type="entry name" value="Prenyltransferase_related"/>
</dbReference>
<feature type="transmembrane region" description="Helical" evidence="5">
    <location>
        <begin position="136"/>
        <end position="160"/>
    </location>
</feature>
<evidence type="ECO:0000256" key="4">
    <source>
        <dbReference type="ARBA" id="ARBA00023136"/>
    </source>
</evidence>
<dbReference type="Pfam" id="PF01040">
    <property type="entry name" value="UbiA"/>
    <property type="match status" value="1"/>
</dbReference>
<keyword evidence="7" id="KW-1185">Reference proteome</keyword>
<dbReference type="AlphaFoldDB" id="A0A6A5WX15"/>
<sequence length="320" mass="34551">MEQQLSSLTALLRGAAFGFKTIYLFVCNYNAIVLIWATVGTICAERSIHLSRLPSYSQFSQNSTSASASFGGVKLSYFVSAGSLRSFILSAIWVFLVALSFSISNQRQPGSIQEDKINKPWRPLPSQRITSPQANLLLLVAIIVGLLFSSIYGGLGPYLLQLAATYHYNDLGGAQGHHVIRDILNAIGMVTWLFGSINVAAGPAFRFSNSELATGLILLAALTTTIAIQDFRDLDGDRNCGRATLPIVIGHGAARCLLAASVLLWSFGIAVVLKSGLISATLGLGALIAFRLLFMQHCAADKITMEFWYAWFATLPLALL</sequence>
<organism evidence="6 7">
    <name type="scientific">Amniculicola lignicola CBS 123094</name>
    <dbReference type="NCBI Taxonomy" id="1392246"/>
    <lineage>
        <taxon>Eukaryota</taxon>
        <taxon>Fungi</taxon>
        <taxon>Dikarya</taxon>
        <taxon>Ascomycota</taxon>
        <taxon>Pezizomycotina</taxon>
        <taxon>Dothideomycetes</taxon>
        <taxon>Pleosporomycetidae</taxon>
        <taxon>Pleosporales</taxon>
        <taxon>Amniculicolaceae</taxon>
        <taxon>Amniculicola</taxon>
    </lineage>
</organism>
<feature type="transmembrane region" description="Helical" evidence="5">
    <location>
        <begin position="212"/>
        <end position="231"/>
    </location>
</feature>
<proteinExistence type="predicted"/>
<feature type="transmembrane region" description="Helical" evidence="5">
    <location>
        <begin position="84"/>
        <end position="103"/>
    </location>
</feature>